<gene>
    <name evidence="2" type="ORF">CJN711_LOCUS2533</name>
</gene>
<dbReference type="AlphaFoldDB" id="A0A814H2T3"/>
<organism evidence="2 3">
    <name type="scientific">Rotaria magnacalcarata</name>
    <dbReference type="NCBI Taxonomy" id="392030"/>
    <lineage>
        <taxon>Eukaryota</taxon>
        <taxon>Metazoa</taxon>
        <taxon>Spiralia</taxon>
        <taxon>Gnathifera</taxon>
        <taxon>Rotifera</taxon>
        <taxon>Eurotatoria</taxon>
        <taxon>Bdelloidea</taxon>
        <taxon>Philodinida</taxon>
        <taxon>Philodinidae</taxon>
        <taxon>Rotaria</taxon>
    </lineage>
</organism>
<dbReference type="EMBL" id="CAJNOV010000154">
    <property type="protein sequence ID" value="CAF1004855.1"/>
    <property type="molecule type" value="Genomic_DNA"/>
</dbReference>
<feature type="compositionally biased region" description="Basic and acidic residues" evidence="1">
    <location>
        <begin position="209"/>
        <end position="218"/>
    </location>
</feature>
<proteinExistence type="predicted"/>
<feature type="compositionally biased region" description="Polar residues" evidence="1">
    <location>
        <begin position="219"/>
        <end position="231"/>
    </location>
</feature>
<sequence length="292" mass="33428">MDKNDLDLMLSHVSHFDINDIKEQCRSKSQYFITYQSHFCVEINAHCLIYLAKLVCEGQIPIEALNIRVQNSQTCESTFRSARVISSVSSAGVNFTVLQFLNRINKLAVLQNIKNNTNQNHLHFPQHHKLSRTMQNISNPSKTIGFSKISIENTVLKVYKYVSNLFNQLKLKELSRNGRIITIEEMSNIAAFALDAFWSSDIDTINSQDRSRDIESKNETNCAEENNSTNDCDSDEKSELNEKLVMVNDANISTYCGMRLIDDVKKELSHTFLKLILTRKISFCTNKLRVGF</sequence>
<feature type="region of interest" description="Disordered" evidence="1">
    <location>
        <begin position="209"/>
        <end position="235"/>
    </location>
</feature>
<accession>A0A814H2T3</accession>
<evidence type="ECO:0000256" key="1">
    <source>
        <dbReference type="SAM" id="MobiDB-lite"/>
    </source>
</evidence>
<evidence type="ECO:0000313" key="3">
    <source>
        <dbReference type="Proteomes" id="UP000663855"/>
    </source>
</evidence>
<dbReference type="Proteomes" id="UP000663855">
    <property type="component" value="Unassembled WGS sequence"/>
</dbReference>
<reference evidence="2" key="1">
    <citation type="submission" date="2021-02" db="EMBL/GenBank/DDBJ databases">
        <authorList>
            <person name="Nowell W R."/>
        </authorList>
    </citation>
    <scope>NUCLEOTIDE SEQUENCE</scope>
</reference>
<evidence type="ECO:0000313" key="2">
    <source>
        <dbReference type="EMBL" id="CAF1004855.1"/>
    </source>
</evidence>
<comment type="caution">
    <text evidence="2">The sequence shown here is derived from an EMBL/GenBank/DDBJ whole genome shotgun (WGS) entry which is preliminary data.</text>
</comment>
<protein>
    <submittedName>
        <fullName evidence="2">Uncharacterized protein</fullName>
    </submittedName>
</protein>
<name>A0A814H2T3_9BILA</name>